<dbReference type="Pfam" id="PF12937">
    <property type="entry name" value="F-box-like"/>
    <property type="match status" value="1"/>
</dbReference>
<feature type="domain" description="F-box" evidence="2">
    <location>
        <begin position="52"/>
        <end position="122"/>
    </location>
</feature>
<evidence type="ECO:0000256" key="1">
    <source>
        <dbReference type="SAM" id="Coils"/>
    </source>
</evidence>
<dbReference type="InterPro" id="IPR032675">
    <property type="entry name" value="LRR_dom_sf"/>
</dbReference>
<feature type="coiled-coil region" evidence="1">
    <location>
        <begin position="6"/>
        <end position="40"/>
    </location>
</feature>
<keyword evidence="1" id="KW-0175">Coiled coil</keyword>
<keyword evidence="4" id="KW-1185">Reference proteome</keyword>
<evidence type="ECO:0000259" key="2">
    <source>
        <dbReference type="Pfam" id="PF12937"/>
    </source>
</evidence>
<accession>A0ABR1IWE2</accession>
<name>A0ABR1IWE2_9AGAR</name>
<proteinExistence type="predicted"/>
<dbReference type="Gene3D" id="3.80.10.10">
    <property type="entry name" value="Ribonuclease Inhibitor"/>
    <property type="match status" value="1"/>
</dbReference>
<comment type="caution">
    <text evidence="3">The sequence shown here is derived from an EMBL/GenBank/DDBJ whole genome shotgun (WGS) entry which is preliminary data.</text>
</comment>
<dbReference type="InterPro" id="IPR001810">
    <property type="entry name" value="F-box_dom"/>
</dbReference>
<dbReference type="Proteomes" id="UP001498398">
    <property type="component" value="Unassembled WGS sequence"/>
</dbReference>
<organism evidence="3 4">
    <name type="scientific">Marasmiellus scandens</name>
    <dbReference type="NCBI Taxonomy" id="2682957"/>
    <lineage>
        <taxon>Eukaryota</taxon>
        <taxon>Fungi</taxon>
        <taxon>Dikarya</taxon>
        <taxon>Basidiomycota</taxon>
        <taxon>Agaricomycotina</taxon>
        <taxon>Agaricomycetes</taxon>
        <taxon>Agaricomycetidae</taxon>
        <taxon>Agaricales</taxon>
        <taxon>Marasmiineae</taxon>
        <taxon>Omphalotaceae</taxon>
        <taxon>Marasmiellus</taxon>
    </lineage>
</organism>
<evidence type="ECO:0000313" key="3">
    <source>
        <dbReference type="EMBL" id="KAK7440392.1"/>
    </source>
</evidence>
<protein>
    <recommendedName>
        <fullName evidence="2">F-box domain-containing protein</fullName>
    </recommendedName>
</protein>
<dbReference type="Gene3D" id="1.20.1280.50">
    <property type="match status" value="1"/>
</dbReference>
<gene>
    <name evidence="3" type="ORF">VKT23_017029</name>
</gene>
<sequence>MVNEDRDRFESELSRHDHEIDKLRMTLAALEKGRDDLLQTRAKTLAAASSVGRLPAELLGEIFSWCAHLPERSEAELARTHRRQEKIVTVLTLPILNIAQTCRRWRQISLSRPKFWTDIVIRFDTMYELSSLPLSEEIQSLLDLLMQYLGYSKSLPLTIDIHAFGPLTSKRRLDRINSHPFLITMCCILSVLSSEMFRWRKVIAALDRDLLERYSDLLPAFGTENTNQNMPLLESFSIIFDEFNDSIIGEDWQPSLSVQLHSAVPQLRQLFIPHAPVDSGISYFPWSQLTSLTINSLQDDSCEFLEHCSKLESFRILHYSCGDSFPSGHPFLLPRLTNLEICMSIDAGSSEPDIDNRLDLFVILTLPSLSSLIITADSLDPDSVSVPIWNHDAFVDMMEHGFRQKLKRLSISDIVISREELQDVLSMTPSLTHFSHSFPLPEERHPVPHLIGYITNVLLHLTHLELFLPCKFDDKILTSICSMLESSKLECFKLRVLPDTEFDGLECMSRFDCLAKLPGCDYSIFC</sequence>
<dbReference type="EMBL" id="JBANRG010000068">
    <property type="protein sequence ID" value="KAK7440392.1"/>
    <property type="molecule type" value="Genomic_DNA"/>
</dbReference>
<evidence type="ECO:0000313" key="4">
    <source>
        <dbReference type="Proteomes" id="UP001498398"/>
    </source>
</evidence>
<reference evidence="3 4" key="1">
    <citation type="submission" date="2024-01" db="EMBL/GenBank/DDBJ databases">
        <title>A draft genome for the cacao thread blight pathogen Marasmiellus scandens.</title>
        <authorList>
            <person name="Baruah I.K."/>
            <person name="Leung J."/>
            <person name="Bukari Y."/>
            <person name="Amoako-Attah I."/>
            <person name="Meinhardt L.W."/>
            <person name="Bailey B.A."/>
            <person name="Cohen S.P."/>
        </authorList>
    </citation>
    <scope>NUCLEOTIDE SEQUENCE [LARGE SCALE GENOMIC DNA]</scope>
    <source>
        <strain evidence="3 4">GH-19</strain>
    </source>
</reference>